<dbReference type="GO" id="GO:0003676">
    <property type="term" value="F:nucleic acid binding"/>
    <property type="evidence" value="ECO:0007669"/>
    <property type="project" value="InterPro"/>
</dbReference>
<dbReference type="AlphaFoldDB" id="A0A1F6PEJ0"/>
<evidence type="ECO:0000256" key="1">
    <source>
        <dbReference type="ARBA" id="ARBA00022946"/>
    </source>
</evidence>
<keyword evidence="1" id="KW-0809">Transit peptide</keyword>
<evidence type="ECO:0000256" key="2">
    <source>
        <dbReference type="SAM" id="MobiDB-lite"/>
    </source>
</evidence>
<dbReference type="EMBL" id="MFRE01000008">
    <property type="protein sequence ID" value="OGH94538.1"/>
    <property type="molecule type" value="Genomic_DNA"/>
</dbReference>
<proteinExistence type="predicted"/>
<dbReference type="InterPro" id="IPR038538">
    <property type="entry name" value="MTERF_sf"/>
</dbReference>
<evidence type="ECO:0000313" key="3">
    <source>
        <dbReference type="EMBL" id="OGH94538.1"/>
    </source>
</evidence>
<sequence length="363" mass="41065">MTNGEHDLRHGQNPEENAGEILARENLLLALGFSQDWINQLKVNRPTLYSEKIINEAINGLTKRGFSNPKKMIESFPTILSLAFENIDNKLAGLSERGFINPKKMIEISPKILGYAFENIDAKLAGLTDRGFSNPKKMIESFPTILNYAFENIDAKLAGLTERGFSNPKKMIESLPAILGLAFENIDRKLAGLTERGFSNPKKMIESLPAILGYAFENIDRKLKMLEKIIKLYDLTLSAPELMEQIPFLFSSKIDKLWTIARICKKYLTQPSDIDAKLIQKMLSFNLEDVMLALQTTPSPTNMDELTEKVKQNKKQKIPKPEKKKQIHANATATDPKIYHRYKRGYPIANKNNEIAAPLRGSQ</sequence>
<reference evidence="3 4" key="1">
    <citation type="journal article" date="2016" name="Nat. Commun.">
        <title>Thousands of microbial genomes shed light on interconnected biogeochemical processes in an aquifer system.</title>
        <authorList>
            <person name="Anantharaman K."/>
            <person name="Brown C.T."/>
            <person name="Hug L.A."/>
            <person name="Sharon I."/>
            <person name="Castelle C.J."/>
            <person name="Probst A.J."/>
            <person name="Thomas B.C."/>
            <person name="Singh A."/>
            <person name="Wilkins M.J."/>
            <person name="Karaoz U."/>
            <person name="Brodie E.L."/>
            <person name="Williams K.H."/>
            <person name="Hubbard S.S."/>
            <person name="Banfield J.F."/>
        </authorList>
    </citation>
    <scope>NUCLEOTIDE SEQUENCE [LARGE SCALE GENOMIC DNA]</scope>
</reference>
<organism evidence="3 4">
    <name type="scientific">Candidatus Magasanikbacteria bacterium RIFOXYD2_FULL_41_14</name>
    <dbReference type="NCBI Taxonomy" id="1798709"/>
    <lineage>
        <taxon>Bacteria</taxon>
        <taxon>Candidatus Magasanikiibacteriota</taxon>
    </lineage>
</organism>
<comment type="caution">
    <text evidence="3">The sequence shown here is derived from an EMBL/GenBank/DDBJ whole genome shotgun (WGS) entry which is preliminary data.</text>
</comment>
<protein>
    <submittedName>
        <fullName evidence="3">Uncharacterized protein</fullName>
    </submittedName>
</protein>
<name>A0A1F6PEJ0_9BACT</name>
<dbReference type="STRING" id="1798709.A2538_00140"/>
<evidence type="ECO:0000313" key="4">
    <source>
        <dbReference type="Proteomes" id="UP000178254"/>
    </source>
</evidence>
<dbReference type="Proteomes" id="UP000178254">
    <property type="component" value="Unassembled WGS sequence"/>
</dbReference>
<dbReference type="SMART" id="SM00733">
    <property type="entry name" value="Mterf"/>
    <property type="match status" value="5"/>
</dbReference>
<dbReference type="Gene3D" id="1.25.70.10">
    <property type="entry name" value="Transcription termination factor 3, mitochondrial"/>
    <property type="match status" value="1"/>
</dbReference>
<feature type="compositionally biased region" description="Basic residues" evidence="2">
    <location>
        <begin position="312"/>
        <end position="327"/>
    </location>
</feature>
<feature type="region of interest" description="Disordered" evidence="2">
    <location>
        <begin position="312"/>
        <end position="333"/>
    </location>
</feature>
<dbReference type="Pfam" id="PF02536">
    <property type="entry name" value="mTERF"/>
    <property type="match status" value="2"/>
</dbReference>
<gene>
    <name evidence="3" type="ORF">A2538_00140</name>
</gene>
<dbReference type="InterPro" id="IPR003690">
    <property type="entry name" value="MTERF"/>
</dbReference>
<accession>A0A1F6PEJ0</accession>